<dbReference type="SUPFAM" id="SSF46785">
    <property type="entry name" value="Winged helix' DNA-binding domain"/>
    <property type="match status" value="1"/>
</dbReference>
<dbReference type="GO" id="GO:0003700">
    <property type="term" value="F:DNA-binding transcription factor activity"/>
    <property type="evidence" value="ECO:0007669"/>
    <property type="project" value="InterPro"/>
</dbReference>
<dbReference type="SMART" id="SM00415">
    <property type="entry name" value="HSF"/>
    <property type="match status" value="1"/>
</dbReference>
<protein>
    <recommendedName>
        <fullName evidence="12">HSF-type DNA-binding domain-containing protein</fullName>
    </recommendedName>
</protein>
<dbReference type="PROSITE" id="PS00434">
    <property type="entry name" value="HSF_DOMAIN"/>
    <property type="match status" value="1"/>
</dbReference>
<reference evidence="13 14" key="1">
    <citation type="journal article" date="2022" name="Cell">
        <title>Repeat-based holocentromeres influence genome architecture and karyotype evolution.</title>
        <authorList>
            <person name="Hofstatter P.G."/>
            <person name="Thangavel G."/>
            <person name="Lux T."/>
            <person name="Neumann P."/>
            <person name="Vondrak T."/>
            <person name="Novak P."/>
            <person name="Zhang M."/>
            <person name="Costa L."/>
            <person name="Castellani M."/>
            <person name="Scott A."/>
            <person name="Toegelov H."/>
            <person name="Fuchs J."/>
            <person name="Mata-Sucre Y."/>
            <person name="Dias Y."/>
            <person name="Vanzela A.L.L."/>
            <person name="Huettel B."/>
            <person name="Almeida C.C.S."/>
            <person name="Simkova H."/>
            <person name="Souza G."/>
            <person name="Pedrosa-Harand A."/>
            <person name="Macas J."/>
            <person name="Mayer K.F.X."/>
            <person name="Houben A."/>
            <person name="Marques A."/>
        </authorList>
    </citation>
    <scope>NUCLEOTIDE SEQUENCE [LARGE SCALE GENOMIC DNA]</scope>
    <source>
        <strain evidence="13">RhyTen1mFocal</strain>
    </source>
</reference>
<feature type="region of interest" description="Disordered" evidence="11">
    <location>
        <begin position="41"/>
        <end position="89"/>
    </location>
</feature>
<gene>
    <name evidence="13" type="ORF">LUZ61_009657</name>
</gene>
<dbReference type="PANTHER" id="PTHR10015:SF411">
    <property type="entry name" value="HEAT STRESS TRANSCRIPTION FACTOR B-4A-RELATED"/>
    <property type="match status" value="1"/>
</dbReference>
<evidence type="ECO:0000256" key="6">
    <source>
        <dbReference type="ARBA" id="ARBA00023125"/>
    </source>
</evidence>
<evidence type="ECO:0000256" key="1">
    <source>
        <dbReference type="ARBA" id="ARBA00004123"/>
    </source>
</evidence>
<dbReference type="GO" id="GO:0006357">
    <property type="term" value="P:regulation of transcription by RNA polymerase II"/>
    <property type="evidence" value="ECO:0007669"/>
    <property type="project" value="TreeGrafter"/>
</dbReference>
<dbReference type="GO" id="GO:0005634">
    <property type="term" value="C:nucleus"/>
    <property type="evidence" value="ECO:0007669"/>
    <property type="project" value="UniProtKB-SubCell"/>
</dbReference>
<dbReference type="FunFam" id="1.10.10.10:FF:000037">
    <property type="entry name" value="Heat stress transcription factor B-4"/>
    <property type="match status" value="1"/>
</dbReference>
<comment type="similarity">
    <text evidence="9">Belongs to the HSF family.</text>
</comment>
<feature type="region of interest" description="Disordered" evidence="11">
    <location>
        <begin position="403"/>
        <end position="469"/>
    </location>
</feature>
<keyword evidence="8" id="KW-0539">Nucleus</keyword>
<feature type="compositionally biased region" description="Basic and acidic residues" evidence="11">
    <location>
        <begin position="41"/>
        <end position="54"/>
    </location>
</feature>
<comment type="subcellular location">
    <subcellularLocation>
        <location evidence="1">Nucleus</location>
    </subcellularLocation>
</comment>
<evidence type="ECO:0000256" key="7">
    <source>
        <dbReference type="ARBA" id="ARBA00023163"/>
    </source>
</evidence>
<keyword evidence="7" id="KW-0804">Transcription</keyword>
<dbReference type="PRINTS" id="PR00056">
    <property type="entry name" value="HSFDOMAIN"/>
</dbReference>
<name>A0AAD5ZXT9_9POAL</name>
<keyword evidence="10" id="KW-0175">Coiled coil</keyword>
<dbReference type="PANTHER" id="PTHR10015">
    <property type="entry name" value="HEAT SHOCK TRANSCRIPTION FACTOR"/>
    <property type="match status" value="1"/>
</dbReference>
<dbReference type="EMBL" id="JAMRDG010000001">
    <property type="protein sequence ID" value="KAJ3705952.1"/>
    <property type="molecule type" value="Genomic_DNA"/>
</dbReference>
<proteinExistence type="inferred from homology"/>
<keyword evidence="5" id="KW-0346">Stress response</keyword>
<accession>A0AAD5ZXT9</accession>
<evidence type="ECO:0000256" key="2">
    <source>
        <dbReference type="ARBA" id="ARBA00011233"/>
    </source>
</evidence>
<evidence type="ECO:0000313" key="13">
    <source>
        <dbReference type="EMBL" id="KAJ3705952.1"/>
    </source>
</evidence>
<dbReference type="Proteomes" id="UP001210211">
    <property type="component" value="Unassembled WGS sequence"/>
</dbReference>
<comment type="subunit">
    <text evidence="2">Homotrimer.</text>
</comment>
<keyword evidence="14" id="KW-1185">Reference proteome</keyword>
<evidence type="ECO:0000256" key="8">
    <source>
        <dbReference type="ARBA" id="ARBA00023242"/>
    </source>
</evidence>
<sequence>MPLLMVDLSACALWTRPSVRLITTISKSHQYRIAEREKIVKKSTERAQSRCERERKRKKPDTQTHIPSTPPPPTSFHHTRGNPSVKKITNPAHHTHLQTKHTSPAHATTSLSYFSSFLLKPRPNPFLFLAHSRVPNNIPPLYLSNSQSNKLMMDRCWEGGSTATVGAMEAHKPVPAPFLTKTYQLVDDPATDHIVSWGDDRISTFVVWRPPEFARDILPNFFKHNNFSSFVRQLNTYGFRKVVPERWEFANEFFRKGEKHLLCEIHRRKTPSSATQCPSSPPIFPPHHFPLFHNAHFADDHHHSHPQPAHYHPGLAVPQPPRLLMLGPTQNCTPPANAVPPTASALMDENERLRRSNAALLSELAHMRKLYNDIIYFVQNHVQPVAPSSAASPLLLGLQQRSKKAGLNSGSTTSSSSLTIAEEPSPVENRETNSARPKLFGVSLGGGGSCSNAGSKRLQLDEPISPSTKPRLVLEKDDLGLNLMPVSPASS</sequence>
<evidence type="ECO:0000256" key="3">
    <source>
        <dbReference type="ARBA" id="ARBA00022553"/>
    </source>
</evidence>
<evidence type="ECO:0000256" key="11">
    <source>
        <dbReference type="SAM" id="MobiDB-lite"/>
    </source>
</evidence>
<feature type="compositionally biased region" description="Low complexity" evidence="11">
    <location>
        <begin position="409"/>
        <end position="419"/>
    </location>
</feature>
<keyword evidence="4" id="KW-0805">Transcription regulation</keyword>
<dbReference type="GO" id="GO:0000978">
    <property type="term" value="F:RNA polymerase II cis-regulatory region sequence-specific DNA binding"/>
    <property type="evidence" value="ECO:0007669"/>
    <property type="project" value="TreeGrafter"/>
</dbReference>
<feature type="coiled-coil region" evidence="10">
    <location>
        <begin position="343"/>
        <end position="370"/>
    </location>
</feature>
<comment type="caution">
    <text evidence="13">The sequence shown here is derived from an EMBL/GenBank/DDBJ whole genome shotgun (WGS) entry which is preliminary data.</text>
</comment>
<dbReference type="InterPro" id="IPR000232">
    <property type="entry name" value="HSF_DNA-bd"/>
</dbReference>
<dbReference type="Pfam" id="PF00447">
    <property type="entry name" value="HSF_DNA-bind"/>
    <property type="match status" value="1"/>
</dbReference>
<feature type="domain" description="HSF-type DNA-binding" evidence="12">
    <location>
        <begin position="218"/>
        <end position="242"/>
    </location>
</feature>
<evidence type="ECO:0000259" key="12">
    <source>
        <dbReference type="PROSITE" id="PS00434"/>
    </source>
</evidence>
<dbReference type="AlphaFoldDB" id="A0AAD5ZXT9"/>
<evidence type="ECO:0000256" key="5">
    <source>
        <dbReference type="ARBA" id="ARBA00023016"/>
    </source>
</evidence>
<evidence type="ECO:0000256" key="4">
    <source>
        <dbReference type="ARBA" id="ARBA00023015"/>
    </source>
</evidence>
<dbReference type="InterPro" id="IPR036390">
    <property type="entry name" value="WH_DNA-bd_sf"/>
</dbReference>
<keyword evidence="6" id="KW-0238">DNA-binding</keyword>
<evidence type="ECO:0000313" key="14">
    <source>
        <dbReference type="Proteomes" id="UP001210211"/>
    </source>
</evidence>
<keyword evidence="3" id="KW-0597">Phosphoprotein</keyword>
<dbReference type="InterPro" id="IPR036388">
    <property type="entry name" value="WH-like_DNA-bd_sf"/>
</dbReference>
<evidence type="ECO:0000256" key="10">
    <source>
        <dbReference type="SAM" id="Coils"/>
    </source>
</evidence>
<organism evidence="13 14">
    <name type="scientific">Rhynchospora tenuis</name>
    <dbReference type="NCBI Taxonomy" id="198213"/>
    <lineage>
        <taxon>Eukaryota</taxon>
        <taxon>Viridiplantae</taxon>
        <taxon>Streptophyta</taxon>
        <taxon>Embryophyta</taxon>
        <taxon>Tracheophyta</taxon>
        <taxon>Spermatophyta</taxon>
        <taxon>Magnoliopsida</taxon>
        <taxon>Liliopsida</taxon>
        <taxon>Poales</taxon>
        <taxon>Cyperaceae</taxon>
        <taxon>Cyperoideae</taxon>
        <taxon>Rhynchosporeae</taxon>
        <taxon>Rhynchospora</taxon>
    </lineage>
</organism>
<evidence type="ECO:0000256" key="9">
    <source>
        <dbReference type="RuleBase" id="RU004020"/>
    </source>
</evidence>
<dbReference type="Gene3D" id="1.10.10.10">
    <property type="entry name" value="Winged helix-like DNA-binding domain superfamily/Winged helix DNA-binding domain"/>
    <property type="match status" value="1"/>
</dbReference>